<keyword evidence="3" id="KW-0378">Hydrolase</keyword>
<dbReference type="Proteomes" id="UP000669179">
    <property type="component" value="Unassembled WGS sequence"/>
</dbReference>
<dbReference type="GO" id="GO:0005525">
    <property type="term" value="F:GTP binding"/>
    <property type="evidence" value="ECO:0007669"/>
    <property type="project" value="UniProtKB-KW"/>
</dbReference>
<evidence type="ECO:0000256" key="2">
    <source>
        <dbReference type="ARBA" id="ARBA00022741"/>
    </source>
</evidence>
<accession>A0A939PAM9</accession>
<reference evidence="5" key="1">
    <citation type="submission" date="2021-03" db="EMBL/GenBank/DDBJ databases">
        <authorList>
            <person name="Kanchanasin P."/>
            <person name="Saeng-In P."/>
            <person name="Phongsopitanun W."/>
            <person name="Yuki M."/>
            <person name="Kudo T."/>
            <person name="Ohkuma M."/>
            <person name="Tanasupawat S."/>
        </authorList>
    </citation>
    <scope>NUCLEOTIDE SEQUENCE</scope>
    <source>
        <strain evidence="5">GKU 128</strain>
    </source>
</reference>
<evidence type="ECO:0000256" key="4">
    <source>
        <dbReference type="ARBA" id="ARBA00023134"/>
    </source>
</evidence>
<sequence>MDYAPSDTTGQPIAAKILIAGGFGVGKTTMVGSISEIRPLRTEEYLTDKGVGVDDVTGVAGKTSTTVAMDFGRITMPDDLVLYLFGTPGQQRFWFMWDELALGAIGAVVLADVRRLADCFAAVDYFEDRRTPFVVAVNCFDGAERKNPEDVRIALDLEEDVPLVLCDVRNRESAKHVLITMIEHVLSSSAAARR</sequence>
<dbReference type="EMBL" id="JAGEOJ010000001">
    <property type="protein sequence ID" value="MBO2446099.1"/>
    <property type="molecule type" value="Genomic_DNA"/>
</dbReference>
<name>A0A939PAM9_9ACTN</name>
<dbReference type="PANTHER" id="PTHR42708">
    <property type="entry name" value="ATP/GTP-BINDING PROTEIN-RELATED"/>
    <property type="match status" value="1"/>
</dbReference>
<comment type="caution">
    <text evidence="5">The sequence shown here is derived from an EMBL/GenBank/DDBJ whole genome shotgun (WGS) entry which is preliminary data.</text>
</comment>
<protein>
    <submittedName>
        <fullName evidence="5">ATP/GTP-binding protein</fullName>
    </submittedName>
</protein>
<dbReference type="PANTHER" id="PTHR42708:SF1">
    <property type="entry name" value="GLIDING MOTILITY PROTEIN MGLA"/>
    <property type="match status" value="1"/>
</dbReference>
<dbReference type="InterPro" id="IPR027417">
    <property type="entry name" value="P-loop_NTPase"/>
</dbReference>
<dbReference type="AlphaFoldDB" id="A0A939PAM9"/>
<comment type="similarity">
    <text evidence="1">Belongs to the GPN-loop GTPase family.</text>
</comment>
<proteinExistence type="inferred from homology"/>
<evidence type="ECO:0000313" key="5">
    <source>
        <dbReference type="EMBL" id="MBO2446099.1"/>
    </source>
</evidence>
<evidence type="ECO:0000256" key="3">
    <source>
        <dbReference type="ARBA" id="ARBA00022801"/>
    </source>
</evidence>
<dbReference type="Gene3D" id="3.40.50.300">
    <property type="entry name" value="P-loop containing nucleotide triphosphate hydrolases"/>
    <property type="match status" value="1"/>
</dbReference>
<keyword evidence="6" id="KW-1185">Reference proteome</keyword>
<dbReference type="SUPFAM" id="SSF52540">
    <property type="entry name" value="P-loop containing nucleoside triphosphate hydrolases"/>
    <property type="match status" value="1"/>
</dbReference>
<dbReference type="RefSeq" id="WP_208253666.1">
    <property type="nucleotide sequence ID" value="NZ_JAGEOJ010000001.1"/>
</dbReference>
<evidence type="ECO:0000313" key="6">
    <source>
        <dbReference type="Proteomes" id="UP000669179"/>
    </source>
</evidence>
<dbReference type="GO" id="GO:0016787">
    <property type="term" value="F:hydrolase activity"/>
    <property type="evidence" value="ECO:0007669"/>
    <property type="project" value="UniProtKB-KW"/>
</dbReference>
<gene>
    <name evidence="5" type="ORF">J4573_03290</name>
</gene>
<dbReference type="CDD" id="cd00882">
    <property type="entry name" value="Ras_like_GTPase"/>
    <property type="match status" value="1"/>
</dbReference>
<dbReference type="InterPro" id="IPR052705">
    <property type="entry name" value="Gliding_Motility_GTPase"/>
</dbReference>
<dbReference type="Pfam" id="PF03029">
    <property type="entry name" value="ATP_bind_1"/>
    <property type="match status" value="1"/>
</dbReference>
<organism evidence="5 6">
    <name type="scientific">Actinomadura barringtoniae</name>
    <dbReference type="NCBI Taxonomy" id="1427535"/>
    <lineage>
        <taxon>Bacteria</taxon>
        <taxon>Bacillati</taxon>
        <taxon>Actinomycetota</taxon>
        <taxon>Actinomycetes</taxon>
        <taxon>Streptosporangiales</taxon>
        <taxon>Thermomonosporaceae</taxon>
        <taxon>Actinomadura</taxon>
    </lineage>
</organism>
<keyword evidence="4" id="KW-0342">GTP-binding</keyword>
<evidence type="ECO:0000256" key="1">
    <source>
        <dbReference type="ARBA" id="ARBA00005290"/>
    </source>
</evidence>
<keyword evidence="2" id="KW-0547">Nucleotide-binding</keyword>
<dbReference type="InterPro" id="IPR004130">
    <property type="entry name" value="Gpn"/>
</dbReference>